<comment type="caution">
    <text evidence="3">Lacks conserved residue(s) required for the propagation of feature annotation.</text>
</comment>
<gene>
    <name evidence="8" type="ORF">E3J62_07360</name>
</gene>
<dbReference type="EC" id="2.7.13.3" evidence="2"/>
<comment type="caution">
    <text evidence="8">The sequence shown here is derived from an EMBL/GenBank/DDBJ whole genome shotgun (WGS) entry which is preliminary data.</text>
</comment>
<dbReference type="AlphaFoldDB" id="A0A523UT52"/>
<dbReference type="Gene3D" id="3.30.565.10">
    <property type="entry name" value="Histidine kinase-like ATPase, C-terminal domain"/>
    <property type="match status" value="1"/>
</dbReference>
<dbReference type="CDD" id="cd17546">
    <property type="entry name" value="REC_hyHK_CKI1_RcsC-like"/>
    <property type="match status" value="1"/>
</dbReference>
<evidence type="ECO:0000256" key="4">
    <source>
        <dbReference type="SAM" id="MobiDB-lite"/>
    </source>
</evidence>
<evidence type="ECO:0000256" key="2">
    <source>
        <dbReference type="ARBA" id="ARBA00012438"/>
    </source>
</evidence>
<dbReference type="GO" id="GO:0004673">
    <property type="term" value="F:protein histidine kinase activity"/>
    <property type="evidence" value="ECO:0007669"/>
    <property type="project" value="UniProtKB-EC"/>
</dbReference>
<evidence type="ECO:0000259" key="6">
    <source>
        <dbReference type="PROSITE" id="PS50110"/>
    </source>
</evidence>
<dbReference type="Proteomes" id="UP000315525">
    <property type="component" value="Unassembled WGS sequence"/>
</dbReference>
<dbReference type="GO" id="GO:0000160">
    <property type="term" value="P:phosphorelay signal transduction system"/>
    <property type="evidence" value="ECO:0007669"/>
    <property type="project" value="InterPro"/>
</dbReference>
<dbReference type="InterPro" id="IPR005467">
    <property type="entry name" value="His_kinase_dom"/>
</dbReference>
<dbReference type="Pfam" id="PF02518">
    <property type="entry name" value="HATPase_c"/>
    <property type="match status" value="1"/>
</dbReference>
<evidence type="ECO:0000313" key="9">
    <source>
        <dbReference type="Proteomes" id="UP000315525"/>
    </source>
</evidence>
<proteinExistence type="predicted"/>
<dbReference type="PANTHER" id="PTHR43065">
    <property type="entry name" value="SENSOR HISTIDINE KINASE"/>
    <property type="match status" value="1"/>
</dbReference>
<reference evidence="8 9" key="1">
    <citation type="submission" date="2019-03" db="EMBL/GenBank/DDBJ databases">
        <title>Metabolic potential of uncultured bacteria and archaea associated with petroleum seepage in deep-sea sediments.</title>
        <authorList>
            <person name="Dong X."/>
            <person name="Hubert C."/>
        </authorList>
    </citation>
    <scope>NUCLEOTIDE SEQUENCE [LARGE SCALE GENOMIC DNA]</scope>
    <source>
        <strain evidence="8">E44_bin18</strain>
    </source>
</reference>
<feature type="domain" description="PAC" evidence="7">
    <location>
        <begin position="268"/>
        <end position="320"/>
    </location>
</feature>
<dbReference type="Gene3D" id="3.30.450.20">
    <property type="entry name" value="PAS domain"/>
    <property type="match status" value="1"/>
</dbReference>
<dbReference type="InterPro" id="IPR004358">
    <property type="entry name" value="Sig_transdc_His_kin-like_C"/>
</dbReference>
<dbReference type="InterPro" id="IPR001789">
    <property type="entry name" value="Sig_transdc_resp-reg_receiver"/>
</dbReference>
<keyword evidence="8" id="KW-0808">Transferase</keyword>
<dbReference type="Gene3D" id="3.40.50.2300">
    <property type="match status" value="1"/>
</dbReference>
<dbReference type="InterPro" id="IPR036890">
    <property type="entry name" value="HATPase_C_sf"/>
</dbReference>
<dbReference type="SUPFAM" id="SSF52172">
    <property type="entry name" value="CheY-like"/>
    <property type="match status" value="1"/>
</dbReference>
<protein>
    <recommendedName>
        <fullName evidence="2">histidine kinase</fullName>
        <ecNumber evidence="2">2.7.13.3</ecNumber>
    </recommendedName>
</protein>
<dbReference type="PANTHER" id="PTHR43065:SF42">
    <property type="entry name" value="TWO-COMPONENT SENSOR PPRA"/>
    <property type="match status" value="1"/>
</dbReference>
<feature type="region of interest" description="Disordered" evidence="4">
    <location>
        <begin position="564"/>
        <end position="584"/>
    </location>
</feature>
<dbReference type="InterPro" id="IPR003594">
    <property type="entry name" value="HATPase_dom"/>
</dbReference>
<dbReference type="InterPro" id="IPR000700">
    <property type="entry name" value="PAS-assoc_C"/>
</dbReference>
<sequence>MSFGEQRRFNHPAVPQIEMGNGMDRRENVLIVDDDEITCRCMRLLLEKRGYDVEEARSGQKALEKVRMKFFHVALLEISLPDMGGIELVTSLKELHPDTEIIIVTAHASPEDTMRALNEGASAYVTRPLNIDEVLVAVRNVLEKQRLIARKRQAKEALRQSESRYRGLFEDSPISLWEVDVSAVKGYIDILRNSGVSDLRAYLQSNPEHLSNCAVSIKIVDVNKATLDLYKARDIEDFQRGLIPIFRERLHNPFTELLVSIAEGKTAFESEVTTYTLTGDARQVVARWTVAPGHEETLSKVYLSIVDITERKRAEKELREFEKMEVLGTLANGVALDFNSLVRSIRGNASLALMKVPKGSAAYPYLSHIGEASIRATNVTSQLLLFSQYQPLTFEELDLNKVILNSVSILSRLIGEQYGIIKESGAHLWHINADTSYIEQVIMNMFVNAKDAMPEGGQIAVKTENVHVDRRYCNTHEHARPGRFVCLSIKDNGVGMDSATMSHVFEPFFGSERPADAICLGLSVVYGIVKKHGGWIDVESQPEQGSVFRIYFPAASAVAGEEQKKGRSSRCVSRQGRESLACGE</sequence>
<name>A0A523UT52_UNCT6</name>
<evidence type="ECO:0000259" key="5">
    <source>
        <dbReference type="PROSITE" id="PS50109"/>
    </source>
</evidence>
<evidence type="ECO:0000259" key="7">
    <source>
        <dbReference type="PROSITE" id="PS50113"/>
    </source>
</evidence>
<feature type="domain" description="Histidine kinase" evidence="5">
    <location>
        <begin position="333"/>
        <end position="556"/>
    </location>
</feature>
<organism evidence="8 9">
    <name type="scientific">candidate division TA06 bacterium</name>
    <dbReference type="NCBI Taxonomy" id="2250710"/>
    <lineage>
        <taxon>Bacteria</taxon>
        <taxon>Bacteria division TA06</taxon>
    </lineage>
</organism>
<dbReference type="SUPFAM" id="SSF55874">
    <property type="entry name" value="ATPase domain of HSP90 chaperone/DNA topoisomerase II/histidine kinase"/>
    <property type="match status" value="1"/>
</dbReference>
<evidence type="ECO:0000256" key="1">
    <source>
        <dbReference type="ARBA" id="ARBA00000085"/>
    </source>
</evidence>
<comment type="catalytic activity">
    <reaction evidence="1">
        <text>ATP + protein L-histidine = ADP + protein N-phospho-L-histidine.</text>
        <dbReference type="EC" id="2.7.13.3"/>
    </reaction>
</comment>
<keyword evidence="8" id="KW-0418">Kinase</keyword>
<dbReference type="InterPro" id="IPR035965">
    <property type="entry name" value="PAS-like_dom_sf"/>
</dbReference>
<dbReference type="PROSITE" id="PS50113">
    <property type="entry name" value="PAC"/>
    <property type="match status" value="1"/>
</dbReference>
<dbReference type="SMART" id="SM00387">
    <property type="entry name" value="HATPase_c"/>
    <property type="match status" value="1"/>
</dbReference>
<dbReference type="Gene3D" id="1.10.287.130">
    <property type="match status" value="1"/>
</dbReference>
<evidence type="ECO:0000256" key="3">
    <source>
        <dbReference type="PROSITE-ProRule" id="PRU00169"/>
    </source>
</evidence>
<accession>A0A523UT52</accession>
<dbReference type="PROSITE" id="PS50109">
    <property type="entry name" value="HIS_KIN"/>
    <property type="match status" value="1"/>
</dbReference>
<dbReference type="SMART" id="SM00448">
    <property type="entry name" value="REC"/>
    <property type="match status" value="1"/>
</dbReference>
<dbReference type="EMBL" id="SOJN01000080">
    <property type="protein sequence ID" value="TET45569.1"/>
    <property type="molecule type" value="Genomic_DNA"/>
</dbReference>
<dbReference type="InterPro" id="IPR011006">
    <property type="entry name" value="CheY-like_superfamily"/>
</dbReference>
<feature type="domain" description="Response regulatory" evidence="6">
    <location>
        <begin position="28"/>
        <end position="142"/>
    </location>
</feature>
<dbReference type="Pfam" id="PF00072">
    <property type="entry name" value="Response_reg"/>
    <property type="match status" value="1"/>
</dbReference>
<evidence type="ECO:0000313" key="8">
    <source>
        <dbReference type="EMBL" id="TET45569.1"/>
    </source>
</evidence>
<dbReference type="SUPFAM" id="SSF55785">
    <property type="entry name" value="PYP-like sensor domain (PAS domain)"/>
    <property type="match status" value="1"/>
</dbReference>
<dbReference type="PRINTS" id="PR00344">
    <property type="entry name" value="BCTRLSENSOR"/>
</dbReference>
<dbReference type="PROSITE" id="PS50110">
    <property type="entry name" value="RESPONSE_REGULATORY"/>
    <property type="match status" value="1"/>
</dbReference>